<reference evidence="2" key="1">
    <citation type="submission" date="2021-06" db="EMBL/GenBank/DDBJ databases">
        <authorList>
            <person name="Kallberg Y."/>
            <person name="Tangrot J."/>
            <person name="Rosling A."/>
        </authorList>
    </citation>
    <scope>NUCLEOTIDE SEQUENCE</scope>
    <source>
        <strain evidence="2">UK204</strain>
    </source>
</reference>
<feature type="region of interest" description="Disordered" evidence="1">
    <location>
        <begin position="1"/>
        <end position="30"/>
    </location>
</feature>
<gene>
    <name evidence="2" type="ORF">FCALED_LOCUS12422</name>
</gene>
<keyword evidence="3" id="KW-1185">Reference proteome</keyword>
<comment type="caution">
    <text evidence="2">The sequence shown here is derived from an EMBL/GenBank/DDBJ whole genome shotgun (WGS) entry which is preliminary data.</text>
</comment>
<dbReference type="AlphaFoldDB" id="A0A9N9EI85"/>
<protein>
    <submittedName>
        <fullName evidence="2">4701_t:CDS:1</fullName>
    </submittedName>
</protein>
<dbReference type="Proteomes" id="UP000789570">
    <property type="component" value="Unassembled WGS sequence"/>
</dbReference>
<dbReference type="EMBL" id="CAJVPQ010006015">
    <property type="protein sequence ID" value="CAG8679422.1"/>
    <property type="molecule type" value="Genomic_DNA"/>
</dbReference>
<organism evidence="2 3">
    <name type="scientific">Funneliformis caledonium</name>
    <dbReference type="NCBI Taxonomy" id="1117310"/>
    <lineage>
        <taxon>Eukaryota</taxon>
        <taxon>Fungi</taxon>
        <taxon>Fungi incertae sedis</taxon>
        <taxon>Mucoromycota</taxon>
        <taxon>Glomeromycotina</taxon>
        <taxon>Glomeromycetes</taxon>
        <taxon>Glomerales</taxon>
        <taxon>Glomeraceae</taxon>
        <taxon>Funneliformis</taxon>
    </lineage>
</organism>
<evidence type="ECO:0000256" key="1">
    <source>
        <dbReference type="SAM" id="MobiDB-lite"/>
    </source>
</evidence>
<evidence type="ECO:0000313" key="2">
    <source>
        <dbReference type="EMBL" id="CAG8679422.1"/>
    </source>
</evidence>
<accession>A0A9N9EI85</accession>
<feature type="compositionally biased region" description="Basic and acidic residues" evidence="1">
    <location>
        <begin position="21"/>
        <end position="30"/>
    </location>
</feature>
<name>A0A9N9EI85_9GLOM</name>
<sequence length="45" mass="5559">FEHGIDDQTQMDQIDDEVDDEPHLLQRREEIDKYEEDLKYDSYLE</sequence>
<proteinExistence type="predicted"/>
<evidence type="ECO:0000313" key="3">
    <source>
        <dbReference type="Proteomes" id="UP000789570"/>
    </source>
</evidence>
<feature type="non-terminal residue" evidence="2">
    <location>
        <position position="1"/>
    </location>
</feature>